<proteinExistence type="predicted"/>
<keyword evidence="2" id="KW-1185">Reference proteome</keyword>
<name>A0A0E3FGG3_9CAUD</name>
<reference evidence="1 2" key="1">
    <citation type="submission" date="2013-12" db="EMBL/GenBank/DDBJ databases">
        <title>Ecological redundancy of diverse viral populations within a natural community.</title>
        <authorList>
            <person name="Gregory A.C."/>
            <person name="LaButti K."/>
            <person name="Copeland A."/>
            <person name="Woyke T."/>
            <person name="Sullivan M.B."/>
        </authorList>
    </citation>
    <scope>NUCLEOTIDE SEQUENCE [LARGE SCALE GENOMIC DNA]</scope>
    <source>
        <strain evidence="1">Syn7803US120</strain>
    </source>
</reference>
<dbReference type="EMBL" id="KJ019082">
    <property type="protein sequence ID" value="AIX26921.1"/>
    <property type="molecule type" value="Genomic_DNA"/>
</dbReference>
<evidence type="ECO:0000313" key="2">
    <source>
        <dbReference type="Proteomes" id="UP000033009"/>
    </source>
</evidence>
<dbReference type="GeneID" id="24405047"/>
<dbReference type="RefSeq" id="YP_009140989.1">
    <property type="nucleotide sequence ID" value="NC_027132.1"/>
</dbReference>
<evidence type="ECO:0000313" key="1">
    <source>
        <dbReference type="EMBL" id="AIX26921.1"/>
    </source>
</evidence>
<protein>
    <submittedName>
        <fullName evidence="1">Uncharacterized protein</fullName>
    </submittedName>
</protein>
<gene>
    <name evidence="1" type="ORF">Syn7803US120_200</name>
</gene>
<sequence>MSANQKGNWCIFYRKLSEPTVWHTMKTWRKDGVLVSAKTYDDVYKFNRFREAFDFAKNLITGAGTIPVYDAQVKRVCHARGDAFYLAGS</sequence>
<organism evidence="1 2">
    <name type="scientific">Synechococcus phage ACG-2014i</name>
    <dbReference type="NCBI Taxonomy" id="1493513"/>
    <lineage>
        <taxon>Viruses</taxon>
        <taxon>Duplodnaviria</taxon>
        <taxon>Heunggongvirae</taxon>
        <taxon>Uroviricota</taxon>
        <taxon>Caudoviricetes</taxon>
        <taxon>Pantevenvirales</taxon>
        <taxon>Kyanoviridae</taxon>
        <taxon>Chalconvirus</taxon>
        <taxon>Chalconvirus acg2014i</taxon>
    </lineage>
</organism>
<dbReference type="KEGG" id="vg:24405047"/>
<accession>A0A0E3FGG3</accession>
<dbReference type="Proteomes" id="UP000033009">
    <property type="component" value="Segment"/>
</dbReference>